<dbReference type="OrthoDB" id="8457088at2"/>
<reference evidence="2 3" key="1">
    <citation type="submission" date="2018-05" db="EMBL/GenBank/DDBJ databases">
        <title>Complete Genome Sequence of Methylobacterium sp. 17Sr1-43.</title>
        <authorList>
            <person name="Srinivasan S."/>
        </authorList>
    </citation>
    <scope>NUCLEOTIDE SEQUENCE [LARGE SCALE GENOMIC DNA]</scope>
    <source>
        <strain evidence="2 3">17Sr1-43</strain>
    </source>
</reference>
<dbReference type="RefSeq" id="WP_109950822.1">
    <property type="nucleotide sequence ID" value="NZ_CP029551.1"/>
</dbReference>
<name>A0A2U8VPZ8_9HYPH</name>
<proteinExistence type="predicted"/>
<evidence type="ECO:0000313" key="3">
    <source>
        <dbReference type="Proteomes" id="UP000246058"/>
    </source>
</evidence>
<accession>A0A2U8VPZ8</accession>
<feature type="domain" description="Bacteriophage T5 Orf172 DNA-binding" evidence="1">
    <location>
        <begin position="87"/>
        <end position="160"/>
    </location>
</feature>
<dbReference type="SMART" id="SM00974">
    <property type="entry name" value="T5orf172"/>
    <property type="match status" value="1"/>
</dbReference>
<organism evidence="2 3">
    <name type="scientific">Methylobacterium radiodurans</name>
    <dbReference type="NCBI Taxonomy" id="2202828"/>
    <lineage>
        <taxon>Bacteria</taxon>
        <taxon>Pseudomonadati</taxon>
        <taxon>Pseudomonadota</taxon>
        <taxon>Alphaproteobacteria</taxon>
        <taxon>Hyphomicrobiales</taxon>
        <taxon>Methylobacteriaceae</taxon>
        <taxon>Methylobacterium</taxon>
    </lineage>
</organism>
<protein>
    <recommendedName>
        <fullName evidence="1">Bacteriophage T5 Orf172 DNA-binding domain-containing protein</fullName>
    </recommendedName>
</protein>
<dbReference type="Proteomes" id="UP000246058">
    <property type="component" value="Chromosome"/>
</dbReference>
<dbReference type="AlphaFoldDB" id="A0A2U8VPZ8"/>
<sequence length="160" mass="18353">MRETLNLEWRQRKAGVVAYWVCPRAKAAQGFTPRTVQLWSGLDKASADLETIRTRCLVLQAELLDWMKRRESRRGLGSKRLGIIYFIRSADLVKIGFTNNLKRRLEAFTTATPQGYEVIGHVSGTALDERLWHARFKKLRVRGEWFRYTDGLAAAIQSAA</sequence>
<dbReference type="EMBL" id="CP029551">
    <property type="protein sequence ID" value="AWN35707.1"/>
    <property type="molecule type" value="Genomic_DNA"/>
</dbReference>
<evidence type="ECO:0000259" key="1">
    <source>
        <dbReference type="SMART" id="SM00974"/>
    </source>
</evidence>
<dbReference type="Pfam" id="PF13455">
    <property type="entry name" value="MUG113"/>
    <property type="match status" value="1"/>
</dbReference>
<gene>
    <name evidence="2" type="ORF">DK427_08080</name>
</gene>
<evidence type="ECO:0000313" key="2">
    <source>
        <dbReference type="EMBL" id="AWN35707.1"/>
    </source>
</evidence>
<dbReference type="InterPro" id="IPR018306">
    <property type="entry name" value="Phage_T5_Orf172_DNA-bd"/>
</dbReference>
<dbReference type="KEGG" id="meti:DK427_08080"/>
<keyword evidence="3" id="KW-1185">Reference proteome</keyword>